<reference evidence="2" key="1">
    <citation type="journal article" date="2019" name="Int. J. Syst. Evol. Microbiol.">
        <title>The Global Catalogue of Microorganisms (GCM) 10K type strain sequencing project: providing services to taxonomists for standard genome sequencing and annotation.</title>
        <authorList>
            <consortium name="The Broad Institute Genomics Platform"/>
            <consortium name="The Broad Institute Genome Sequencing Center for Infectious Disease"/>
            <person name="Wu L."/>
            <person name="Ma J."/>
        </authorList>
    </citation>
    <scope>NUCLEOTIDE SEQUENCE [LARGE SCALE GENOMIC DNA]</scope>
    <source>
        <strain evidence="2">KCTC 42739</strain>
    </source>
</reference>
<dbReference type="SUPFAM" id="SSF52091">
    <property type="entry name" value="SpoIIaa-like"/>
    <property type="match status" value="1"/>
</dbReference>
<gene>
    <name evidence="1" type="ORF">ACFONA_14070</name>
</gene>
<proteinExistence type="predicted"/>
<keyword evidence="2" id="KW-1185">Reference proteome</keyword>
<sequence length="128" mass="14129">MYTVVPDPIHPLVRIHLSGFFDSAEVAVFWREEQDVARDAFARHGLYDLLIETPGGGPQGQEVLDAFRRIVTESPVKARRIAIVSGSTLLRMQIRRVFVSDTFQVFATTAEAEAWLTSLVADAAATVA</sequence>
<protein>
    <submittedName>
        <fullName evidence="1">STAS/SEC14 domain-containing protein</fullName>
    </submittedName>
</protein>
<dbReference type="Proteomes" id="UP001595713">
    <property type="component" value="Unassembled WGS sequence"/>
</dbReference>
<comment type="caution">
    <text evidence="1">The sequence shown here is derived from an EMBL/GenBank/DDBJ whole genome shotgun (WGS) entry which is preliminary data.</text>
</comment>
<dbReference type="EMBL" id="JBHRXP010000007">
    <property type="protein sequence ID" value="MFC3581294.1"/>
    <property type="molecule type" value="Genomic_DNA"/>
</dbReference>
<accession>A0ABV7SWC9</accession>
<evidence type="ECO:0000313" key="1">
    <source>
        <dbReference type="EMBL" id="MFC3581294.1"/>
    </source>
</evidence>
<name>A0ABV7SWC9_9SPHN</name>
<organism evidence="1 2">
    <name type="scientific">Sphingomonas hylomeconis</name>
    <dbReference type="NCBI Taxonomy" id="1395958"/>
    <lineage>
        <taxon>Bacteria</taxon>
        <taxon>Pseudomonadati</taxon>
        <taxon>Pseudomonadota</taxon>
        <taxon>Alphaproteobacteria</taxon>
        <taxon>Sphingomonadales</taxon>
        <taxon>Sphingomonadaceae</taxon>
        <taxon>Sphingomonas</taxon>
    </lineage>
</organism>
<dbReference type="RefSeq" id="WP_261292845.1">
    <property type="nucleotide sequence ID" value="NZ_JANQBK010000001.1"/>
</dbReference>
<dbReference type="InterPro" id="IPR036513">
    <property type="entry name" value="STAS_dom_sf"/>
</dbReference>
<evidence type="ECO:0000313" key="2">
    <source>
        <dbReference type="Proteomes" id="UP001595713"/>
    </source>
</evidence>